<protein>
    <recommendedName>
        <fullName evidence="4">DUF2993 domain-containing protein</fullName>
    </recommendedName>
</protein>
<dbReference type="RefSeq" id="WP_267310068.1">
    <property type="nucleotide sequence ID" value="NZ_JABXXV010000004.1"/>
</dbReference>
<comment type="caution">
    <text evidence="2">The sequence shown here is derived from an EMBL/GenBank/DDBJ whole genome shotgun (WGS) entry which is preliminary data.</text>
</comment>
<proteinExistence type="predicted"/>
<evidence type="ECO:0000256" key="1">
    <source>
        <dbReference type="SAM" id="SignalP"/>
    </source>
</evidence>
<name>A0ABX2P6Z7_9PROT</name>
<reference evidence="2 3" key="1">
    <citation type="submission" date="2020-06" db="EMBL/GenBank/DDBJ databases">
        <title>Synonyms of Asaia species.</title>
        <authorList>
            <person name="Sombolestani A."/>
        </authorList>
    </citation>
    <scope>NUCLEOTIDE SEQUENCE [LARGE SCALE GENOMIC DNA]</scope>
    <source>
        <strain evidence="2 3">LMG 27047</strain>
    </source>
</reference>
<evidence type="ECO:0008006" key="4">
    <source>
        <dbReference type="Google" id="ProtNLM"/>
    </source>
</evidence>
<gene>
    <name evidence="2" type="ORF">HW542_08815</name>
</gene>
<evidence type="ECO:0000313" key="2">
    <source>
        <dbReference type="EMBL" id="NVN46907.1"/>
    </source>
</evidence>
<dbReference type="EMBL" id="JABXXV010000004">
    <property type="protein sequence ID" value="NVN46907.1"/>
    <property type="molecule type" value="Genomic_DNA"/>
</dbReference>
<accession>A0ABX2P6Z7</accession>
<organism evidence="2 3">
    <name type="scientific">Asaia spathodeae</name>
    <dbReference type="NCBI Taxonomy" id="657016"/>
    <lineage>
        <taxon>Bacteria</taxon>
        <taxon>Pseudomonadati</taxon>
        <taxon>Pseudomonadota</taxon>
        <taxon>Alphaproteobacteria</taxon>
        <taxon>Acetobacterales</taxon>
        <taxon>Acetobacteraceae</taxon>
        <taxon>Asaia</taxon>
    </lineage>
</organism>
<sequence length="303" mass="31496">MNSPIVMPMKYATASILTLLALGALPHPARADAVPAACMSADSASRTMGSASLTMTGYAAQLTGAETKVHVQQVTVRDRQGHLTLPNLRDANSLVSLGLLKLVHNASPASCRGVDERPALRTLRESLHQGAVAEMIWNKVALSDGSTHYSAEQITVTMRASQTSGGIDIVVSSSGLSAPGGSALPGSVNTTLTIPEQMLENTSTPSGRITISSLQALWAKGRLDGSGWVTPGRNAATSTGALHIAITDLNDLLATIRPVVPTGVTTALSVAQFMGHRNGNQVLWDLTLDGGILKVNSIPIPVN</sequence>
<feature type="signal peptide" evidence="1">
    <location>
        <begin position="1"/>
        <end position="31"/>
    </location>
</feature>
<evidence type="ECO:0000313" key="3">
    <source>
        <dbReference type="Proteomes" id="UP001516351"/>
    </source>
</evidence>
<keyword evidence="1" id="KW-0732">Signal</keyword>
<keyword evidence="3" id="KW-1185">Reference proteome</keyword>
<feature type="chain" id="PRO_5045736224" description="DUF2993 domain-containing protein" evidence="1">
    <location>
        <begin position="32"/>
        <end position="303"/>
    </location>
</feature>
<dbReference type="Proteomes" id="UP001516351">
    <property type="component" value="Unassembled WGS sequence"/>
</dbReference>